<dbReference type="SUPFAM" id="SSF56752">
    <property type="entry name" value="D-aminoacid aminotransferase-like PLP-dependent enzymes"/>
    <property type="match status" value="1"/>
</dbReference>
<gene>
    <name evidence="15" type="primary">pabC</name>
    <name evidence="15" type="ORF">FN961_05765</name>
</gene>
<accession>A0A553JRU1</accession>
<dbReference type="PANTHER" id="PTHR42743:SF2">
    <property type="entry name" value="AMINODEOXYCHORISMATE LYASE"/>
    <property type="match status" value="1"/>
</dbReference>
<dbReference type="Pfam" id="PF01063">
    <property type="entry name" value="Aminotran_4"/>
    <property type="match status" value="1"/>
</dbReference>
<dbReference type="InterPro" id="IPR017824">
    <property type="entry name" value="Aminodeoxychorismate_lyase_IV"/>
</dbReference>
<dbReference type="FunFam" id="3.20.10.10:FF:000002">
    <property type="entry name" value="D-alanine aminotransferase"/>
    <property type="match status" value="1"/>
</dbReference>
<dbReference type="RefSeq" id="WP_143563607.1">
    <property type="nucleotide sequence ID" value="NZ_BMPL01000004.1"/>
</dbReference>
<evidence type="ECO:0000256" key="11">
    <source>
        <dbReference type="ARBA" id="ARBA00069174"/>
    </source>
</evidence>
<evidence type="ECO:0000256" key="5">
    <source>
        <dbReference type="ARBA" id="ARBA00022909"/>
    </source>
</evidence>
<comment type="cofactor">
    <cofactor evidence="1 14">
        <name>pyridoxal 5'-phosphate</name>
        <dbReference type="ChEBI" id="CHEBI:597326"/>
    </cofactor>
</comment>
<protein>
    <recommendedName>
        <fullName evidence="11 12">Aminodeoxychorismate lyase</fullName>
        <ecNumber evidence="8 12">4.1.3.38</ecNumber>
    </recommendedName>
</protein>
<dbReference type="EC" id="4.1.3.38" evidence="8 12"/>
<evidence type="ECO:0000256" key="14">
    <source>
        <dbReference type="RuleBase" id="RU004516"/>
    </source>
</evidence>
<keyword evidence="4 14" id="KW-0663">Pyridoxal phosphate</keyword>
<dbReference type="AlphaFoldDB" id="A0A553JRU1"/>
<evidence type="ECO:0000256" key="6">
    <source>
        <dbReference type="ARBA" id="ARBA00023239"/>
    </source>
</evidence>
<dbReference type="GO" id="GO:0005829">
    <property type="term" value="C:cytosol"/>
    <property type="evidence" value="ECO:0007669"/>
    <property type="project" value="TreeGrafter"/>
</dbReference>
<dbReference type="InterPro" id="IPR001544">
    <property type="entry name" value="Aminotrans_IV"/>
</dbReference>
<dbReference type="GO" id="GO:0046656">
    <property type="term" value="P:folic acid biosynthetic process"/>
    <property type="evidence" value="ECO:0007669"/>
    <property type="project" value="UniProtKB-KW"/>
</dbReference>
<evidence type="ECO:0000256" key="9">
    <source>
        <dbReference type="ARBA" id="ARBA00049529"/>
    </source>
</evidence>
<proteinExistence type="inferred from homology"/>
<evidence type="ECO:0000256" key="8">
    <source>
        <dbReference type="ARBA" id="ARBA00035676"/>
    </source>
</evidence>
<evidence type="ECO:0000256" key="1">
    <source>
        <dbReference type="ARBA" id="ARBA00001933"/>
    </source>
</evidence>
<evidence type="ECO:0000256" key="4">
    <source>
        <dbReference type="ARBA" id="ARBA00022898"/>
    </source>
</evidence>
<comment type="subunit">
    <text evidence="3">Homodimer.</text>
</comment>
<sequence>MTQVWVNGVAVKEIDALDRGLAYGDGLFATMRIVNGEVQFLSAHLARLAQGAQRLGFIWQVSESLTNQLQQLASSKSDGCVKLLLSRGVGGRGYAAPNPCLVNEVVSLSDLPQHYGLWQKEGISLALSDILLAKQPRLAGIKHLNRLEQVLIKSVEIPTGFDDWLVLDAEGCVIESSMANLFFIKGKTVFTPAISHSGVAGMMREQVIYALIDLGYNLDIKPINHNDLAQFEHCFITNSLLGLVDINHIDSLSYSKSSFSDTLRQILHLSL</sequence>
<dbReference type="Gene3D" id="3.30.470.10">
    <property type="match status" value="1"/>
</dbReference>
<dbReference type="InterPro" id="IPR036038">
    <property type="entry name" value="Aminotransferase-like"/>
</dbReference>
<evidence type="ECO:0000256" key="13">
    <source>
        <dbReference type="RuleBase" id="RU004106"/>
    </source>
</evidence>
<keyword evidence="5" id="KW-0289">Folate biosynthesis</keyword>
<dbReference type="NCBIfam" id="NF004761">
    <property type="entry name" value="PRK06092.1"/>
    <property type="match status" value="1"/>
</dbReference>
<organism evidence="15 16">
    <name type="scientific">Shewanella hanedai</name>
    <name type="common">Alteromonas hanedai</name>
    <dbReference type="NCBI Taxonomy" id="25"/>
    <lineage>
        <taxon>Bacteria</taxon>
        <taxon>Pseudomonadati</taxon>
        <taxon>Pseudomonadota</taxon>
        <taxon>Gammaproteobacteria</taxon>
        <taxon>Alteromonadales</taxon>
        <taxon>Shewanellaceae</taxon>
        <taxon>Shewanella</taxon>
    </lineage>
</organism>
<dbReference type="OrthoDB" id="9805628at2"/>
<dbReference type="CDD" id="cd01559">
    <property type="entry name" value="ADCL_like"/>
    <property type="match status" value="1"/>
</dbReference>
<dbReference type="InterPro" id="IPR018300">
    <property type="entry name" value="Aminotrans_IV_CS"/>
</dbReference>
<dbReference type="PROSITE" id="PS00770">
    <property type="entry name" value="AA_TRANSFER_CLASS_4"/>
    <property type="match status" value="1"/>
</dbReference>
<dbReference type="InterPro" id="IPR043132">
    <property type="entry name" value="BCAT-like_C"/>
</dbReference>
<dbReference type="EMBL" id="VKGK01000005">
    <property type="protein sequence ID" value="TRY15174.1"/>
    <property type="molecule type" value="Genomic_DNA"/>
</dbReference>
<dbReference type="PANTHER" id="PTHR42743">
    <property type="entry name" value="AMINO-ACID AMINOTRANSFERASE"/>
    <property type="match status" value="1"/>
</dbReference>
<dbReference type="GO" id="GO:0008153">
    <property type="term" value="P:4-aminobenzoate biosynthetic process"/>
    <property type="evidence" value="ECO:0007669"/>
    <property type="project" value="UniProtKB-UniRule"/>
</dbReference>
<comment type="caution">
    <text evidence="15">The sequence shown here is derived from an EMBL/GenBank/DDBJ whole genome shotgun (WGS) entry which is preliminary data.</text>
</comment>
<dbReference type="GO" id="GO:0030170">
    <property type="term" value="F:pyridoxal phosphate binding"/>
    <property type="evidence" value="ECO:0007669"/>
    <property type="project" value="InterPro"/>
</dbReference>
<dbReference type="Gene3D" id="3.20.10.10">
    <property type="entry name" value="D-amino Acid Aminotransferase, subunit A, domain 2"/>
    <property type="match status" value="1"/>
</dbReference>
<comment type="function">
    <text evidence="10">Involved in the biosynthesis of p-aminobenzoate (PABA), a precursor of tetrahydrofolate. Converts 4-amino-4-deoxychorismate into 4-aminobenzoate (PABA) and pyruvate.</text>
</comment>
<comment type="similarity">
    <text evidence="2 13">Belongs to the class-IV pyridoxal-phosphate-dependent aminotransferase family.</text>
</comment>
<dbReference type="Proteomes" id="UP000318126">
    <property type="component" value="Unassembled WGS sequence"/>
</dbReference>
<keyword evidence="16" id="KW-1185">Reference proteome</keyword>
<evidence type="ECO:0000256" key="2">
    <source>
        <dbReference type="ARBA" id="ARBA00009320"/>
    </source>
</evidence>
<evidence type="ECO:0000256" key="12">
    <source>
        <dbReference type="NCBIfam" id="TIGR03461"/>
    </source>
</evidence>
<dbReference type="InterPro" id="IPR050571">
    <property type="entry name" value="Class-IV_PLP-Dep_Aminotrnsfr"/>
</dbReference>
<evidence type="ECO:0000256" key="3">
    <source>
        <dbReference type="ARBA" id="ARBA00011738"/>
    </source>
</evidence>
<evidence type="ECO:0000313" key="16">
    <source>
        <dbReference type="Proteomes" id="UP000318126"/>
    </source>
</evidence>
<evidence type="ECO:0000256" key="7">
    <source>
        <dbReference type="ARBA" id="ARBA00035633"/>
    </source>
</evidence>
<dbReference type="GO" id="GO:0008696">
    <property type="term" value="F:4-amino-4-deoxychorismate lyase activity"/>
    <property type="evidence" value="ECO:0007669"/>
    <property type="project" value="UniProtKB-UniRule"/>
</dbReference>
<reference evidence="16" key="1">
    <citation type="submission" date="2019-07" db="EMBL/GenBank/DDBJ databases">
        <title>Shewanella sp. YLB-08 draft genomic sequence.</title>
        <authorList>
            <person name="Yu L."/>
        </authorList>
    </citation>
    <scope>NUCLEOTIDE SEQUENCE [LARGE SCALE GENOMIC DNA]</scope>
    <source>
        <strain evidence="16">JCM 20706</strain>
    </source>
</reference>
<evidence type="ECO:0000256" key="10">
    <source>
        <dbReference type="ARBA" id="ARBA00054027"/>
    </source>
</evidence>
<keyword evidence="6 15" id="KW-0456">Lyase</keyword>
<dbReference type="InterPro" id="IPR043131">
    <property type="entry name" value="BCAT-like_N"/>
</dbReference>
<comment type="pathway">
    <text evidence="7">Cofactor biosynthesis; tetrahydrofolate biosynthesis; 4-aminobenzoate from chorismate: step 2/2.</text>
</comment>
<dbReference type="NCBIfam" id="TIGR03461">
    <property type="entry name" value="pabC_Proteo"/>
    <property type="match status" value="1"/>
</dbReference>
<evidence type="ECO:0000313" key="15">
    <source>
        <dbReference type="EMBL" id="TRY15174.1"/>
    </source>
</evidence>
<comment type="catalytic activity">
    <reaction evidence="9">
        <text>4-amino-4-deoxychorismate = 4-aminobenzoate + pyruvate + H(+)</text>
        <dbReference type="Rhea" id="RHEA:16201"/>
        <dbReference type="ChEBI" id="CHEBI:15361"/>
        <dbReference type="ChEBI" id="CHEBI:15378"/>
        <dbReference type="ChEBI" id="CHEBI:17836"/>
        <dbReference type="ChEBI" id="CHEBI:58406"/>
        <dbReference type="EC" id="4.1.3.38"/>
    </reaction>
</comment>
<name>A0A553JRU1_SHEHA</name>